<keyword evidence="4" id="KW-1185">Reference proteome</keyword>
<keyword evidence="2" id="KW-1133">Transmembrane helix</keyword>
<feature type="region of interest" description="Disordered" evidence="1">
    <location>
        <begin position="1"/>
        <end position="40"/>
    </location>
</feature>
<keyword evidence="2" id="KW-0812">Transmembrane</keyword>
<evidence type="ECO:0000256" key="1">
    <source>
        <dbReference type="SAM" id="MobiDB-lite"/>
    </source>
</evidence>
<reference evidence="3" key="1">
    <citation type="submission" date="2022-01" db="EMBL/GenBank/DDBJ databases">
        <authorList>
            <person name="Wang Y."/>
        </authorList>
    </citation>
    <scope>NUCLEOTIDE SEQUENCE</scope>
    <source>
        <strain evidence="3">WB101</strain>
    </source>
</reference>
<comment type="caution">
    <text evidence="3">The sequence shown here is derived from an EMBL/GenBank/DDBJ whole genome shotgun (WGS) entry which is preliminary data.</text>
</comment>
<dbReference type="RefSeq" id="WP_237855032.1">
    <property type="nucleotide sequence ID" value="NZ_JAKLWS010000019.1"/>
</dbReference>
<keyword evidence="2" id="KW-0472">Membrane</keyword>
<protein>
    <submittedName>
        <fullName evidence="3">Uncharacterized protein</fullName>
    </submittedName>
</protein>
<gene>
    <name evidence="3" type="ORF">L6773_13920</name>
</gene>
<sequence length="108" mass="12249">MEKDRSLKNALRDKTSAENKGNVKLRENEAKPVSQESETPKEDIIDKLLRGILAFFGAIFFGAVISGIMEVAQGWQITFGSLPMITITAILYYPTYKALTWMGFFRQR</sequence>
<dbReference type="Proteomes" id="UP001165366">
    <property type="component" value="Unassembled WGS sequence"/>
</dbReference>
<reference evidence="3" key="2">
    <citation type="submission" date="2024-05" db="EMBL/GenBank/DDBJ databases">
        <title>Rhodohalobacter halophilus gen. nov., sp. nov., a moderately halophilic member of the family Balneolaceae.</title>
        <authorList>
            <person name="Xia J."/>
        </authorList>
    </citation>
    <scope>NUCLEOTIDE SEQUENCE</scope>
    <source>
        <strain evidence="3">WB101</strain>
    </source>
</reference>
<evidence type="ECO:0000256" key="2">
    <source>
        <dbReference type="SAM" id="Phobius"/>
    </source>
</evidence>
<name>A0ABS9KFV7_9BACT</name>
<proteinExistence type="predicted"/>
<feature type="compositionally biased region" description="Basic and acidic residues" evidence="1">
    <location>
        <begin position="1"/>
        <end position="17"/>
    </location>
</feature>
<evidence type="ECO:0000313" key="4">
    <source>
        <dbReference type="Proteomes" id="UP001165366"/>
    </source>
</evidence>
<dbReference type="EMBL" id="JAKLWS010000019">
    <property type="protein sequence ID" value="MCG2589672.1"/>
    <property type="molecule type" value="Genomic_DNA"/>
</dbReference>
<evidence type="ECO:0000313" key="3">
    <source>
        <dbReference type="EMBL" id="MCG2589672.1"/>
    </source>
</evidence>
<accession>A0ABS9KFV7</accession>
<feature type="transmembrane region" description="Helical" evidence="2">
    <location>
        <begin position="48"/>
        <end position="69"/>
    </location>
</feature>
<organism evidence="3 4">
    <name type="scientific">Rhodohalobacter sulfatireducens</name>
    <dbReference type="NCBI Taxonomy" id="2911366"/>
    <lineage>
        <taxon>Bacteria</taxon>
        <taxon>Pseudomonadati</taxon>
        <taxon>Balneolota</taxon>
        <taxon>Balneolia</taxon>
        <taxon>Balneolales</taxon>
        <taxon>Balneolaceae</taxon>
        <taxon>Rhodohalobacter</taxon>
    </lineage>
</organism>